<reference evidence="2 3" key="1">
    <citation type="submission" date="2016-10" db="EMBL/GenBank/DDBJ databases">
        <authorList>
            <person name="de Groot N.N."/>
        </authorList>
    </citation>
    <scope>NUCLEOTIDE SEQUENCE [LARGE SCALE GENOMIC DNA]</scope>
    <source>
        <strain evidence="2 3">DSM 1283</strain>
    </source>
</reference>
<dbReference type="GO" id="GO:0016779">
    <property type="term" value="F:nucleotidyltransferase activity"/>
    <property type="evidence" value="ECO:0007669"/>
    <property type="project" value="UniProtKB-ARBA"/>
</dbReference>
<dbReference type="Proteomes" id="UP000198806">
    <property type="component" value="Unassembled WGS sequence"/>
</dbReference>
<keyword evidence="3" id="KW-1185">Reference proteome</keyword>
<accession>A0A1I5E7N9</accession>
<proteinExistence type="predicted"/>
<dbReference type="Gene3D" id="1.10.10.10">
    <property type="entry name" value="Winged helix-like DNA-binding domain superfamily/Winged helix DNA-binding domain"/>
    <property type="match status" value="1"/>
</dbReference>
<dbReference type="Pfam" id="PF12804">
    <property type="entry name" value="NTP_transf_3"/>
    <property type="match status" value="1"/>
</dbReference>
<dbReference type="RefSeq" id="WP_091685400.1">
    <property type="nucleotide sequence ID" value="NZ_BAABFM010000072.1"/>
</dbReference>
<dbReference type="SUPFAM" id="SSF46785">
    <property type="entry name" value="Winged helix' DNA-binding domain"/>
    <property type="match status" value="1"/>
</dbReference>
<gene>
    <name evidence="2" type="ORF">SAMN04489757_10851</name>
</gene>
<dbReference type="InterPro" id="IPR025877">
    <property type="entry name" value="MobA-like_NTP_Trfase"/>
</dbReference>
<name>A0A1I5E7N9_9FIRM</name>
<evidence type="ECO:0000313" key="2">
    <source>
        <dbReference type="EMBL" id="SFO07121.1"/>
    </source>
</evidence>
<dbReference type="InterPro" id="IPR036388">
    <property type="entry name" value="WH-like_DNA-bd_sf"/>
</dbReference>
<evidence type="ECO:0000313" key="3">
    <source>
        <dbReference type="Proteomes" id="UP000198806"/>
    </source>
</evidence>
<evidence type="ECO:0000259" key="1">
    <source>
        <dbReference type="Pfam" id="PF12804"/>
    </source>
</evidence>
<dbReference type="EMBL" id="FOWD01000008">
    <property type="protein sequence ID" value="SFO07121.1"/>
    <property type="molecule type" value="Genomic_DNA"/>
</dbReference>
<dbReference type="PANTHER" id="PTHR43777:SF1">
    <property type="entry name" value="MOLYBDENUM COFACTOR CYTIDYLYLTRANSFERASE"/>
    <property type="match status" value="1"/>
</dbReference>
<dbReference type="InterPro" id="IPR029044">
    <property type="entry name" value="Nucleotide-diphossugar_trans"/>
</dbReference>
<dbReference type="STRING" id="1527.SAMN04489757_10851"/>
<dbReference type="SUPFAM" id="SSF53448">
    <property type="entry name" value="Nucleotide-diphospho-sugar transferases"/>
    <property type="match status" value="1"/>
</dbReference>
<sequence>MNYKKLKETGGIIVAAGKTSKKSKSDPLLKIGSITVIKRIVLTFQRAGISPIVVVTGCAAEDIEYDLSDYGVIFLRNEEYEHSQMFDSAKIGFEYLKEKCDQIVFTPVNIPMFTPDTIVKMITSGEPLIAPSYQGRAGHPLLIDNKLLPSILSYNGPQGLRGAVQSLEVKRKLMEVEDEGIIHDTDDMDRLDALLKEHNEHIYHPFLRISIEKESMFFNSRTKLLLMLIKETHSVRNACKHIALSYSKAWSMLNKLEEELGYAVVERIHGGSNGGNTYLTKEGLEFLEKYLEFEHNVRKFAEAEFKRLF</sequence>
<feature type="domain" description="MobA-like NTP transferase" evidence="1">
    <location>
        <begin position="11"/>
        <end position="167"/>
    </location>
</feature>
<dbReference type="AlphaFoldDB" id="A0A1I5E7N9"/>
<dbReference type="Gene3D" id="3.90.550.10">
    <property type="entry name" value="Spore Coat Polysaccharide Biosynthesis Protein SpsA, Chain A"/>
    <property type="match status" value="1"/>
</dbReference>
<dbReference type="PANTHER" id="PTHR43777">
    <property type="entry name" value="MOLYBDENUM COFACTOR CYTIDYLYLTRANSFERASE"/>
    <property type="match status" value="1"/>
</dbReference>
<organism evidence="2 3">
    <name type="scientific">Anaerocolumna aminovalerica</name>
    <dbReference type="NCBI Taxonomy" id="1527"/>
    <lineage>
        <taxon>Bacteria</taxon>
        <taxon>Bacillati</taxon>
        <taxon>Bacillota</taxon>
        <taxon>Clostridia</taxon>
        <taxon>Lachnospirales</taxon>
        <taxon>Lachnospiraceae</taxon>
        <taxon>Anaerocolumna</taxon>
    </lineage>
</organism>
<dbReference type="OrthoDB" id="285216at2"/>
<dbReference type="InterPro" id="IPR036390">
    <property type="entry name" value="WH_DNA-bd_sf"/>
</dbReference>
<protein>
    <submittedName>
        <fullName evidence="2">ModE molybdate transport repressor domain-containing protein</fullName>
    </submittedName>
</protein>